<organism evidence="1 2">
    <name type="scientific">Sinosporangium siamense</name>
    <dbReference type="NCBI Taxonomy" id="1367973"/>
    <lineage>
        <taxon>Bacteria</taxon>
        <taxon>Bacillati</taxon>
        <taxon>Actinomycetota</taxon>
        <taxon>Actinomycetes</taxon>
        <taxon>Streptosporangiales</taxon>
        <taxon>Streptosporangiaceae</taxon>
        <taxon>Sinosporangium</taxon>
    </lineage>
</organism>
<dbReference type="Proteomes" id="UP000606172">
    <property type="component" value="Unassembled WGS sequence"/>
</dbReference>
<protein>
    <submittedName>
        <fullName evidence="1">Uncharacterized protein</fullName>
    </submittedName>
</protein>
<accession>A0A919RLW8</accession>
<reference evidence="1" key="1">
    <citation type="submission" date="2021-01" db="EMBL/GenBank/DDBJ databases">
        <title>Whole genome shotgun sequence of Sinosporangium siamense NBRC 109515.</title>
        <authorList>
            <person name="Komaki H."/>
            <person name="Tamura T."/>
        </authorList>
    </citation>
    <scope>NUCLEOTIDE SEQUENCE</scope>
    <source>
        <strain evidence="1">NBRC 109515</strain>
    </source>
</reference>
<proteinExistence type="predicted"/>
<name>A0A919RLW8_9ACTN</name>
<sequence>MLIPGHHHIMVATADFSAVVHKMAIMTWGIGHKMGCSIDSRLDLANVLALWAGAIGEDALNGAVVAGTFGAMGAAGVAAYGGGTAFATAVAVKIAGKAAGAAAGAITTKVAGKAAGIVANKLASAAMKQVAPALGAKIAAQMGAKHVAGWIPFVGTVVGGGINFWIMSTLADSARAYYREKAKAERG</sequence>
<evidence type="ECO:0000313" key="2">
    <source>
        <dbReference type="Proteomes" id="UP000606172"/>
    </source>
</evidence>
<dbReference type="EMBL" id="BOOW01000029">
    <property type="protein sequence ID" value="GII94374.1"/>
    <property type="molecule type" value="Genomic_DNA"/>
</dbReference>
<comment type="caution">
    <text evidence="1">The sequence shown here is derived from an EMBL/GenBank/DDBJ whole genome shotgun (WGS) entry which is preliminary data.</text>
</comment>
<evidence type="ECO:0000313" key="1">
    <source>
        <dbReference type="EMBL" id="GII94374.1"/>
    </source>
</evidence>
<dbReference type="AlphaFoldDB" id="A0A919RLW8"/>
<keyword evidence="2" id="KW-1185">Reference proteome</keyword>
<gene>
    <name evidence="1" type="ORF">Ssi02_46050</name>
</gene>
<dbReference type="RefSeq" id="WP_204028787.1">
    <property type="nucleotide sequence ID" value="NZ_BOOW01000029.1"/>
</dbReference>